<organism evidence="1 2">
    <name type="scientific">Clostridium sulfidigenes</name>
    <dbReference type="NCBI Taxonomy" id="318464"/>
    <lineage>
        <taxon>Bacteria</taxon>
        <taxon>Bacillati</taxon>
        <taxon>Bacillota</taxon>
        <taxon>Clostridia</taxon>
        <taxon>Eubacteriales</taxon>
        <taxon>Clostridiaceae</taxon>
        <taxon>Clostridium</taxon>
    </lineage>
</organism>
<evidence type="ECO:0000313" key="1">
    <source>
        <dbReference type="EMBL" id="MBE6058773.1"/>
    </source>
</evidence>
<proteinExistence type="predicted"/>
<protein>
    <submittedName>
        <fullName evidence="1">Uncharacterized protein</fullName>
    </submittedName>
</protein>
<dbReference type="Proteomes" id="UP000768462">
    <property type="component" value="Unassembled WGS sequence"/>
</dbReference>
<sequence>MIPTEGIMTIVKNIIGASIKRNTIGGYIGWSNCDNICMDIHHCLDMCEEPLEAEEYLVVLEVATYILVSGIKLASGADSSSGMLTDVIIRTYGLIDRCTKDISKQDKKIRDAALGVIKKESKKKAFDGWTDWRYDLLKCGICLCDEKSAKKLEKTLDGFLAVIEEDHFHEYCKQEDMIVRYLLHRHLSGKEETRDELYEHIHVNELRILAMKDAIEDGNFKEAEKLCMEKSELDNDRRYRRNDPNDWNNLLFDIYVAAGDTDKQVEQAKKLLLFGNEDFWKILKQTYQKAGIWKEKYTELLDELKNSKKSLCYRSVLIAENEKERLLEVVTDNPHDLFYYGEYLVKDYPEEIYSLCYKVIMDNCAQARNRREYKKVTKEILQLIKWKGKDTARKLVDELKQTYSRKPALIDELEMVE</sequence>
<dbReference type="EMBL" id="SVCM01000014">
    <property type="protein sequence ID" value="MBE6058773.1"/>
    <property type="molecule type" value="Genomic_DNA"/>
</dbReference>
<gene>
    <name evidence="1" type="ORF">E7215_01170</name>
</gene>
<dbReference type="AlphaFoldDB" id="A0A927W7R3"/>
<name>A0A927W7R3_9CLOT</name>
<reference evidence="1" key="1">
    <citation type="submission" date="2019-04" db="EMBL/GenBank/DDBJ databases">
        <title>Evolution of Biomass-Degrading Anaerobic Consortia Revealed by Metagenomics.</title>
        <authorList>
            <person name="Peng X."/>
        </authorList>
    </citation>
    <scope>NUCLEOTIDE SEQUENCE</scope>
    <source>
        <strain evidence="1">SIG254</strain>
    </source>
</reference>
<accession>A0A927W7R3</accession>
<evidence type="ECO:0000313" key="2">
    <source>
        <dbReference type="Proteomes" id="UP000768462"/>
    </source>
</evidence>
<comment type="caution">
    <text evidence="1">The sequence shown here is derived from an EMBL/GenBank/DDBJ whole genome shotgun (WGS) entry which is preliminary data.</text>
</comment>